<dbReference type="Proteomes" id="UP001279734">
    <property type="component" value="Unassembled WGS sequence"/>
</dbReference>
<dbReference type="PANTHER" id="PTHR10209">
    <property type="entry name" value="OXIDOREDUCTASE, 2OG-FE II OXYGENASE FAMILY PROTEIN"/>
    <property type="match status" value="1"/>
</dbReference>
<keyword evidence="3" id="KW-0408">Iron</keyword>
<comment type="caution">
    <text evidence="5">The sequence shown here is derived from an EMBL/GenBank/DDBJ whole genome shotgun (WGS) entry which is preliminary data.</text>
</comment>
<name>A0AAD3TI47_NEPGR</name>
<reference evidence="5" key="1">
    <citation type="submission" date="2023-05" db="EMBL/GenBank/DDBJ databases">
        <title>Nepenthes gracilis genome sequencing.</title>
        <authorList>
            <person name="Fukushima K."/>
        </authorList>
    </citation>
    <scope>NUCLEOTIDE SEQUENCE</scope>
    <source>
        <strain evidence="5">SING2019-196</strain>
    </source>
</reference>
<sequence length="247" mass="27249">MSGLTTDLTIAAATIEAQKHDRRSELKAFDETKAGVKGLVDAGITKVPRIFINRHNQSADINSAADAANEPRSSVPVIDLRGVGEDAALRRKVVAEVGRAREEWGFFQVINHGIPLSLLSEMINGRRRFHEQDLQVKKQYYSRDVPPTKFKYMSNFDLCEGLVTNWRDTIAVVTAPRRLDPHEMPEVCRYNAVFFLAISLLTTPASRSPFTPAFVSSKAFSSVILSYCDGATSAAVPISSGLFVLSF</sequence>
<evidence type="ECO:0000313" key="5">
    <source>
        <dbReference type="EMBL" id="GMH29207.1"/>
    </source>
</evidence>
<dbReference type="GO" id="GO:0046872">
    <property type="term" value="F:metal ion binding"/>
    <property type="evidence" value="ECO:0007669"/>
    <property type="project" value="UniProtKB-KW"/>
</dbReference>
<dbReference type="Pfam" id="PF14226">
    <property type="entry name" value="DIOX_N"/>
    <property type="match status" value="1"/>
</dbReference>
<evidence type="ECO:0000256" key="3">
    <source>
        <dbReference type="ARBA" id="ARBA00023004"/>
    </source>
</evidence>
<proteinExistence type="predicted"/>
<keyword evidence="2" id="KW-0560">Oxidoreductase</keyword>
<keyword evidence="1" id="KW-0479">Metal-binding</keyword>
<evidence type="ECO:0000256" key="1">
    <source>
        <dbReference type="ARBA" id="ARBA00022723"/>
    </source>
</evidence>
<evidence type="ECO:0000313" key="6">
    <source>
        <dbReference type="Proteomes" id="UP001279734"/>
    </source>
</evidence>
<dbReference type="EMBL" id="BSYO01000036">
    <property type="protein sequence ID" value="GMH29207.1"/>
    <property type="molecule type" value="Genomic_DNA"/>
</dbReference>
<gene>
    <name evidence="5" type="ORF">Nepgr_031050</name>
</gene>
<dbReference type="AlphaFoldDB" id="A0AAD3TI47"/>
<evidence type="ECO:0000259" key="4">
    <source>
        <dbReference type="Pfam" id="PF14226"/>
    </source>
</evidence>
<dbReference type="InterPro" id="IPR026992">
    <property type="entry name" value="DIOX_N"/>
</dbReference>
<keyword evidence="6" id="KW-1185">Reference proteome</keyword>
<accession>A0AAD3TI47</accession>
<protein>
    <recommendedName>
        <fullName evidence="4">Non-haem dioxygenase N-terminal domain-containing protein</fullName>
    </recommendedName>
</protein>
<dbReference type="PANTHER" id="PTHR10209:SF884">
    <property type="entry name" value="1-AMINOCYCLOPROPANE-1-CARBOXYLATE OXIDASE HOMOLOG 1-LIKE"/>
    <property type="match status" value="1"/>
</dbReference>
<dbReference type="InterPro" id="IPR027443">
    <property type="entry name" value="IPNS-like_sf"/>
</dbReference>
<feature type="domain" description="Non-haem dioxygenase N-terminal" evidence="4">
    <location>
        <begin position="75"/>
        <end position="177"/>
    </location>
</feature>
<evidence type="ECO:0000256" key="2">
    <source>
        <dbReference type="ARBA" id="ARBA00023002"/>
    </source>
</evidence>
<dbReference type="Gene3D" id="2.60.120.330">
    <property type="entry name" value="B-lactam Antibiotic, Isopenicillin N Synthase, Chain"/>
    <property type="match status" value="1"/>
</dbReference>
<dbReference type="SUPFAM" id="SSF51197">
    <property type="entry name" value="Clavaminate synthase-like"/>
    <property type="match status" value="1"/>
</dbReference>
<organism evidence="5 6">
    <name type="scientific">Nepenthes gracilis</name>
    <name type="common">Slender pitcher plant</name>
    <dbReference type="NCBI Taxonomy" id="150966"/>
    <lineage>
        <taxon>Eukaryota</taxon>
        <taxon>Viridiplantae</taxon>
        <taxon>Streptophyta</taxon>
        <taxon>Embryophyta</taxon>
        <taxon>Tracheophyta</taxon>
        <taxon>Spermatophyta</taxon>
        <taxon>Magnoliopsida</taxon>
        <taxon>eudicotyledons</taxon>
        <taxon>Gunneridae</taxon>
        <taxon>Pentapetalae</taxon>
        <taxon>Caryophyllales</taxon>
        <taxon>Nepenthaceae</taxon>
        <taxon>Nepenthes</taxon>
    </lineage>
</organism>
<dbReference type="GO" id="GO:0016491">
    <property type="term" value="F:oxidoreductase activity"/>
    <property type="evidence" value="ECO:0007669"/>
    <property type="project" value="UniProtKB-KW"/>
</dbReference>